<keyword evidence="3" id="KW-0862">Zinc</keyword>
<reference evidence="5 6" key="1">
    <citation type="journal article" date="2024" name="Nat. Commun.">
        <title>Phylogenomics reveals the evolutionary origins of lichenization in chlorophyte algae.</title>
        <authorList>
            <person name="Puginier C."/>
            <person name="Libourel C."/>
            <person name="Otte J."/>
            <person name="Skaloud P."/>
            <person name="Haon M."/>
            <person name="Grisel S."/>
            <person name="Petersen M."/>
            <person name="Berrin J.G."/>
            <person name="Delaux P.M."/>
            <person name="Dal Grande F."/>
            <person name="Keller J."/>
        </authorList>
    </citation>
    <scope>NUCLEOTIDE SEQUENCE [LARGE SCALE GENOMIC DNA]</scope>
    <source>
        <strain evidence="5 6">SAG 2036</strain>
    </source>
</reference>
<dbReference type="GO" id="GO:0046872">
    <property type="term" value="F:metal ion binding"/>
    <property type="evidence" value="ECO:0007669"/>
    <property type="project" value="UniProtKB-KW"/>
</dbReference>
<keyword evidence="2" id="KW-0479">Metal-binding</keyword>
<dbReference type="PANTHER" id="PTHR28620">
    <property type="entry name" value="CENTROMERE PROTEIN V"/>
    <property type="match status" value="1"/>
</dbReference>
<name>A0AAW1P2Y8_9CHLO</name>
<dbReference type="Proteomes" id="UP001465755">
    <property type="component" value="Unassembled WGS sequence"/>
</dbReference>
<feature type="domain" description="CENP-V/GFA" evidence="4">
    <location>
        <begin position="6"/>
        <end position="119"/>
    </location>
</feature>
<dbReference type="GO" id="GO:0016846">
    <property type="term" value="F:carbon-sulfur lyase activity"/>
    <property type="evidence" value="ECO:0007669"/>
    <property type="project" value="InterPro"/>
</dbReference>
<comment type="caution">
    <text evidence="5">The sequence shown here is derived from an EMBL/GenBank/DDBJ whole genome shotgun (WGS) entry which is preliminary data.</text>
</comment>
<sequence length="134" mass="15004">MALKRYSGGCHCGTIRFEVEAPRDLWAFDCNCSICRMKRNTHFVVPAASLRLLSGEEQLTKYQFNTRQAVHLFCSICGVASFYRPRSNPDGWAVTVHCLDEDCRPSSLTVRSVDGQNWEGNSAILDMANLSKPA</sequence>
<dbReference type="InterPro" id="IPR011057">
    <property type="entry name" value="Mss4-like_sf"/>
</dbReference>
<gene>
    <name evidence="5" type="ORF">WJX73_009449</name>
</gene>
<dbReference type="PANTHER" id="PTHR28620:SF1">
    <property type="entry name" value="CENP-V_GFA DOMAIN-CONTAINING PROTEIN"/>
    <property type="match status" value="1"/>
</dbReference>
<dbReference type="PROSITE" id="PS51891">
    <property type="entry name" value="CENP_V_GFA"/>
    <property type="match status" value="1"/>
</dbReference>
<comment type="similarity">
    <text evidence="1">Belongs to the Gfa family.</text>
</comment>
<dbReference type="Gene3D" id="2.170.150.70">
    <property type="match status" value="1"/>
</dbReference>
<accession>A0AAW1P2Y8</accession>
<dbReference type="InterPro" id="IPR052355">
    <property type="entry name" value="CENP-V-like"/>
</dbReference>
<dbReference type="SUPFAM" id="SSF51316">
    <property type="entry name" value="Mss4-like"/>
    <property type="match status" value="1"/>
</dbReference>
<evidence type="ECO:0000256" key="3">
    <source>
        <dbReference type="ARBA" id="ARBA00022833"/>
    </source>
</evidence>
<keyword evidence="6" id="KW-1185">Reference proteome</keyword>
<dbReference type="InterPro" id="IPR006913">
    <property type="entry name" value="CENP-V/GFA"/>
</dbReference>
<dbReference type="EMBL" id="JALJOQ010000053">
    <property type="protein sequence ID" value="KAK9804111.1"/>
    <property type="molecule type" value="Genomic_DNA"/>
</dbReference>
<organism evidence="5 6">
    <name type="scientific">Symbiochloris irregularis</name>
    <dbReference type="NCBI Taxonomy" id="706552"/>
    <lineage>
        <taxon>Eukaryota</taxon>
        <taxon>Viridiplantae</taxon>
        <taxon>Chlorophyta</taxon>
        <taxon>core chlorophytes</taxon>
        <taxon>Trebouxiophyceae</taxon>
        <taxon>Trebouxiales</taxon>
        <taxon>Trebouxiaceae</taxon>
        <taxon>Symbiochloris</taxon>
    </lineage>
</organism>
<evidence type="ECO:0000256" key="1">
    <source>
        <dbReference type="ARBA" id="ARBA00005495"/>
    </source>
</evidence>
<evidence type="ECO:0000313" key="6">
    <source>
        <dbReference type="Proteomes" id="UP001465755"/>
    </source>
</evidence>
<evidence type="ECO:0000313" key="5">
    <source>
        <dbReference type="EMBL" id="KAK9804111.1"/>
    </source>
</evidence>
<evidence type="ECO:0000256" key="2">
    <source>
        <dbReference type="ARBA" id="ARBA00022723"/>
    </source>
</evidence>
<protein>
    <recommendedName>
        <fullName evidence="4">CENP-V/GFA domain-containing protein</fullName>
    </recommendedName>
</protein>
<dbReference type="Pfam" id="PF04828">
    <property type="entry name" value="GFA"/>
    <property type="match status" value="1"/>
</dbReference>
<dbReference type="AlphaFoldDB" id="A0AAW1P2Y8"/>
<proteinExistence type="inferred from homology"/>
<evidence type="ECO:0000259" key="4">
    <source>
        <dbReference type="PROSITE" id="PS51891"/>
    </source>
</evidence>